<organism evidence="8 9">
    <name type="scientific">candidate division WWE3 bacterium RIFOXYC1_FULL_39_7</name>
    <dbReference type="NCBI Taxonomy" id="1802643"/>
    <lineage>
        <taxon>Bacteria</taxon>
        <taxon>Katanobacteria</taxon>
    </lineage>
</organism>
<feature type="domain" description="PAS" evidence="7">
    <location>
        <begin position="9"/>
        <end position="68"/>
    </location>
</feature>
<dbReference type="SUPFAM" id="SSF47384">
    <property type="entry name" value="Homodimeric domain of signal transducing histidine kinase"/>
    <property type="match status" value="1"/>
</dbReference>
<dbReference type="InterPro" id="IPR036097">
    <property type="entry name" value="HisK_dim/P_sf"/>
</dbReference>
<dbReference type="FunFam" id="3.30.565.10:FF:000006">
    <property type="entry name" value="Sensor histidine kinase WalK"/>
    <property type="match status" value="1"/>
</dbReference>
<keyword evidence="3" id="KW-0597">Phosphoprotein</keyword>
<dbReference type="EC" id="2.7.13.3" evidence="2"/>
<dbReference type="PANTHER" id="PTHR43047:SF72">
    <property type="entry name" value="OSMOSENSING HISTIDINE PROTEIN KINASE SLN1"/>
    <property type="match status" value="1"/>
</dbReference>
<keyword evidence="5" id="KW-0418">Kinase</keyword>
<dbReference type="Pfam" id="PF00512">
    <property type="entry name" value="HisKA"/>
    <property type="match status" value="1"/>
</dbReference>
<dbReference type="SUPFAM" id="SSF55874">
    <property type="entry name" value="ATPase domain of HSP90 chaperone/DNA topoisomerase II/histidine kinase"/>
    <property type="match status" value="1"/>
</dbReference>
<dbReference type="CDD" id="cd00075">
    <property type="entry name" value="HATPase"/>
    <property type="match status" value="1"/>
</dbReference>
<dbReference type="CDD" id="cd00082">
    <property type="entry name" value="HisKA"/>
    <property type="match status" value="1"/>
</dbReference>
<dbReference type="PANTHER" id="PTHR43047">
    <property type="entry name" value="TWO-COMPONENT HISTIDINE PROTEIN KINASE"/>
    <property type="match status" value="1"/>
</dbReference>
<dbReference type="AlphaFoldDB" id="A0A1F4WLJ4"/>
<dbReference type="Proteomes" id="UP000179113">
    <property type="component" value="Unassembled WGS sequence"/>
</dbReference>
<dbReference type="PRINTS" id="PR00344">
    <property type="entry name" value="BCTRLSENSOR"/>
</dbReference>
<evidence type="ECO:0000259" key="6">
    <source>
        <dbReference type="PROSITE" id="PS50109"/>
    </source>
</evidence>
<dbReference type="PROSITE" id="PS50109">
    <property type="entry name" value="HIS_KIN"/>
    <property type="match status" value="1"/>
</dbReference>
<evidence type="ECO:0000256" key="5">
    <source>
        <dbReference type="ARBA" id="ARBA00022777"/>
    </source>
</evidence>
<proteinExistence type="predicted"/>
<dbReference type="InterPro" id="IPR036890">
    <property type="entry name" value="HATPase_C_sf"/>
</dbReference>
<dbReference type="GO" id="GO:0009927">
    <property type="term" value="F:histidine phosphotransfer kinase activity"/>
    <property type="evidence" value="ECO:0007669"/>
    <property type="project" value="TreeGrafter"/>
</dbReference>
<reference evidence="8 9" key="1">
    <citation type="journal article" date="2016" name="Nat. Commun.">
        <title>Thousands of microbial genomes shed light on interconnected biogeochemical processes in an aquifer system.</title>
        <authorList>
            <person name="Anantharaman K."/>
            <person name="Brown C.T."/>
            <person name="Hug L.A."/>
            <person name="Sharon I."/>
            <person name="Castelle C.J."/>
            <person name="Probst A.J."/>
            <person name="Thomas B.C."/>
            <person name="Singh A."/>
            <person name="Wilkins M.J."/>
            <person name="Karaoz U."/>
            <person name="Brodie E.L."/>
            <person name="Williams K.H."/>
            <person name="Hubbard S.S."/>
            <person name="Banfield J.F."/>
        </authorList>
    </citation>
    <scope>NUCLEOTIDE SEQUENCE [LARGE SCALE GENOMIC DNA]</scope>
</reference>
<dbReference type="GO" id="GO:0005886">
    <property type="term" value="C:plasma membrane"/>
    <property type="evidence" value="ECO:0007669"/>
    <property type="project" value="TreeGrafter"/>
</dbReference>
<dbReference type="InterPro" id="IPR000014">
    <property type="entry name" value="PAS"/>
</dbReference>
<dbReference type="InterPro" id="IPR003661">
    <property type="entry name" value="HisK_dim/P_dom"/>
</dbReference>
<dbReference type="Gene3D" id="1.10.287.130">
    <property type="match status" value="1"/>
</dbReference>
<dbReference type="Pfam" id="PF02518">
    <property type="entry name" value="HATPase_c"/>
    <property type="match status" value="1"/>
</dbReference>
<dbReference type="Gene3D" id="3.30.565.10">
    <property type="entry name" value="Histidine kinase-like ATPase, C-terminal domain"/>
    <property type="match status" value="1"/>
</dbReference>
<evidence type="ECO:0000313" key="8">
    <source>
        <dbReference type="EMBL" id="OGC70228.1"/>
    </source>
</evidence>
<dbReference type="SUPFAM" id="SSF55785">
    <property type="entry name" value="PYP-like sensor domain (PAS domain)"/>
    <property type="match status" value="1"/>
</dbReference>
<sequence>MENNLIELERQKLRVLISGVREGIIILDSLRSVTMINKTAEELTGYGLSDVLGRPAEGFLNLLDEENQPVDPDSYCPLGEIDTEGVFFRKEKLKLISKENMIRVVNLESRKMREGSKIGLGAILILENVSQENELERMKVDFVSMSVHLLRTPLTILKGFLNTLSVPETLNKLTEREVSNLESAIAGADNLGTMIENVLHLSELQQGKFKLNVSSVNYSGLVSNVVNEYKMLAETKGLKIVYVPPLYEIPMMHADFVRIREVLKNLVDNAVKFTDKGKVEISVAKEEGFIHTIVRDSGRGIPADNLHNLFTKFYRVKDPLEMEAGQGLGLYICKKIIDAHNGEIWAESRTGEGSAFHFTLPII</sequence>
<evidence type="ECO:0000256" key="1">
    <source>
        <dbReference type="ARBA" id="ARBA00000085"/>
    </source>
</evidence>
<accession>A0A1F4WLJ4</accession>
<evidence type="ECO:0000256" key="4">
    <source>
        <dbReference type="ARBA" id="ARBA00022679"/>
    </source>
</evidence>
<dbReference type="Gene3D" id="3.30.450.20">
    <property type="entry name" value="PAS domain"/>
    <property type="match status" value="1"/>
</dbReference>
<dbReference type="InterPro" id="IPR004358">
    <property type="entry name" value="Sig_transdc_His_kin-like_C"/>
</dbReference>
<dbReference type="SMART" id="SM00387">
    <property type="entry name" value="HATPase_c"/>
    <property type="match status" value="1"/>
</dbReference>
<gene>
    <name evidence="8" type="ORF">A2415_00975</name>
</gene>
<dbReference type="InterPro" id="IPR005467">
    <property type="entry name" value="His_kinase_dom"/>
</dbReference>
<name>A0A1F4WLJ4_UNCKA</name>
<dbReference type="EMBL" id="MEWA01000009">
    <property type="protein sequence ID" value="OGC70228.1"/>
    <property type="molecule type" value="Genomic_DNA"/>
</dbReference>
<keyword evidence="4" id="KW-0808">Transferase</keyword>
<dbReference type="InterPro" id="IPR035965">
    <property type="entry name" value="PAS-like_dom_sf"/>
</dbReference>
<evidence type="ECO:0000256" key="3">
    <source>
        <dbReference type="ARBA" id="ARBA00022553"/>
    </source>
</evidence>
<dbReference type="InterPro" id="IPR003594">
    <property type="entry name" value="HATPase_dom"/>
</dbReference>
<evidence type="ECO:0000313" key="9">
    <source>
        <dbReference type="Proteomes" id="UP000179113"/>
    </source>
</evidence>
<comment type="catalytic activity">
    <reaction evidence="1">
        <text>ATP + protein L-histidine = ADP + protein N-phospho-L-histidine.</text>
        <dbReference type="EC" id="2.7.13.3"/>
    </reaction>
</comment>
<comment type="caution">
    <text evidence="8">The sequence shown here is derived from an EMBL/GenBank/DDBJ whole genome shotgun (WGS) entry which is preliminary data.</text>
</comment>
<dbReference type="GO" id="GO:0000155">
    <property type="term" value="F:phosphorelay sensor kinase activity"/>
    <property type="evidence" value="ECO:0007669"/>
    <property type="project" value="InterPro"/>
</dbReference>
<feature type="domain" description="Histidine kinase" evidence="6">
    <location>
        <begin position="145"/>
        <end position="363"/>
    </location>
</feature>
<protein>
    <recommendedName>
        <fullName evidence="2">histidine kinase</fullName>
        <ecNumber evidence="2">2.7.13.3</ecNumber>
    </recommendedName>
</protein>
<evidence type="ECO:0000256" key="2">
    <source>
        <dbReference type="ARBA" id="ARBA00012438"/>
    </source>
</evidence>
<dbReference type="Pfam" id="PF13188">
    <property type="entry name" value="PAS_8"/>
    <property type="match status" value="1"/>
</dbReference>
<dbReference type="NCBIfam" id="TIGR00229">
    <property type="entry name" value="sensory_box"/>
    <property type="match status" value="1"/>
</dbReference>
<evidence type="ECO:0000259" key="7">
    <source>
        <dbReference type="PROSITE" id="PS50112"/>
    </source>
</evidence>
<dbReference type="SMART" id="SM00388">
    <property type="entry name" value="HisKA"/>
    <property type="match status" value="1"/>
</dbReference>
<dbReference type="PROSITE" id="PS50112">
    <property type="entry name" value="PAS"/>
    <property type="match status" value="1"/>
</dbReference>